<evidence type="ECO:0000313" key="6">
    <source>
        <dbReference type="EMBL" id="SFS79628.1"/>
    </source>
</evidence>
<dbReference type="Proteomes" id="UP000199312">
    <property type="component" value="Unassembled WGS sequence"/>
</dbReference>
<keyword evidence="1" id="KW-0678">Repressor</keyword>
<dbReference type="Gene3D" id="1.10.1660.10">
    <property type="match status" value="1"/>
</dbReference>
<dbReference type="GO" id="GO:0003677">
    <property type="term" value="F:DNA binding"/>
    <property type="evidence" value="ECO:0007669"/>
    <property type="project" value="UniProtKB-KW"/>
</dbReference>
<proteinExistence type="predicted"/>
<evidence type="ECO:0000256" key="2">
    <source>
        <dbReference type="ARBA" id="ARBA00023015"/>
    </source>
</evidence>
<dbReference type="PROSITE" id="PS50937">
    <property type="entry name" value="HTH_MERR_2"/>
    <property type="match status" value="1"/>
</dbReference>
<gene>
    <name evidence="6" type="ORF">SAMN04488006_0086</name>
</gene>
<dbReference type="InterPro" id="IPR009061">
    <property type="entry name" value="DNA-bd_dom_put_sf"/>
</dbReference>
<dbReference type="RefSeq" id="WP_090230353.1">
    <property type="nucleotide sequence ID" value="NZ_FOZP01000010.1"/>
</dbReference>
<dbReference type="SUPFAM" id="SSF46955">
    <property type="entry name" value="Putative DNA-binding domain"/>
    <property type="match status" value="1"/>
</dbReference>
<dbReference type="PANTHER" id="PTHR30204">
    <property type="entry name" value="REDOX-CYCLING DRUG-SENSING TRANSCRIPTIONAL ACTIVATOR SOXR"/>
    <property type="match status" value="1"/>
</dbReference>
<dbReference type="InterPro" id="IPR000551">
    <property type="entry name" value="MerR-type_HTH_dom"/>
</dbReference>
<accession>A0A1I6SRY5</accession>
<dbReference type="GO" id="GO:0046872">
    <property type="term" value="F:metal ion binding"/>
    <property type="evidence" value="ECO:0007669"/>
    <property type="project" value="InterPro"/>
</dbReference>
<dbReference type="Pfam" id="PF02607">
    <property type="entry name" value="B12-binding_2"/>
    <property type="match status" value="1"/>
</dbReference>
<evidence type="ECO:0000313" key="7">
    <source>
        <dbReference type="Proteomes" id="UP000199312"/>
    </source>
</evidence>
<dbReference type="GO" id="GO:0003700">
    <property type="term" value="F:DNA-binding transcription factor activity"/>
    <property type="evidence" value="ECO:0007669"/>
    <property type="project" value="InterPro"/>
</dbReference>
<evidence type="ECO:0000259" key="5">
    <source>
        <dbReference type="PROSITE" id="PS50937"/>
    </source>
</evidence>
<evidence type="ECO:0000256" key="4">
    <source>
        <dbReference type="ARBA" id="ARBA00023163"/>
    </source>
</evidence>
<dbReference type="InterPro" id="IPR036724">
    <property type="entry name" value="Cobalamin-bd_sf"/>
</dbReference>
<evidence type="ECO:0000256" key="3">
    <source>
        <dbReference type="ARBA" id="ARBA00023125"/>
    </source>
</evidence>
<dbReference type="EMBL" id="FOZP01000010">
    <property type="protein sequence ID" value="SFS79628.1"/>
    <property type="molecule type" value="Genomic_DNA"/>
</dbReference>
<dbReference type="OrthoDB" id="9800334at2"/>
<dbReference type="STRING" id="593133.SAMN04488006_0086"/>
<dbReference type="InterPro" id="IPR047057">
    <property type="entry name" value="MerR_fam"/>
</dbReference>
<sequence length="293" mass="33593">METYSMTQVETLTGINAHTLRIWERRYDFMKAHRTDTNIRYYSGEQLKTLLNVAILTRNGYRISKINNMSFDEIHKLVADIQLNNPGNNNDDIHLLTASMLEYNEEAFEKIFHKNVLRKGILNTISELIYPFLNQVGVLWGTNKVSPPQEHFISNLIRQKIIAAIDSLPLPLQNSPTIVLFLLEGEDHELGLLLSSYIAKDLGWSVVYLGQRMPSENMNDVVLQTKASVLLTMLTTPRSDNFIEKLDFISTKTNTTILYSGNPNFTDIIKDKTNFQYLPSPEAFINFLKNFPS</sequence>
<dbReference type="SMART" id="SM00422">
    <property type="entry name" value="HTH_MERR"/>
    <property type="match status" value="1"/>
</dbReference>
<reference evidence="7" key="1">
    <citation type="submission" date="2016-10" db="EMBL/GenBank/DDBJ databases">
        <authorList>
            <person name="Varghese N."/>
            <person name="Submissions S."/>
        </authorList>
    </citation>
    <scope>NUCLEOTIDE SEQUENCE [LARGE SCALE GENOMIC DNA]</scope>
    <source>
        <strain evidence="7">DSM 24450</strain>
    </source>
</reference>
<keyword evidence="7" id="KW-1185">Reference proteome</keyword>
<dbReference type="SUPFAM" id="SSF52242">
    <property type="entry name" value="Cobalamin (vitamin B12)-binding domain"/>
    <property type="match status" value="1"/>
</dbReference>
<feature type="domain" description="HTH merR-type" evidence="5">
    <location>
        <begin position="3"/>
        <end position="80"/>
    </location>
</feature>
<keyword evidence="4" id="KW-0804">Transcription</keyword>
<organism evidence="6 7">
    <name type="scientific">Lutibacter maritimus</name>
    <dbReference type="NCBI Taxonomy" id="593133"/>
    <lineage>
        <taxon>Bacteria</taxon>
        <taxon>Pseudomonadati</taxon>
        <taxon>Bacteroidota</taxon>
        <taxon>Flavobacteriia</taxon>
        <taxon>Flavobacteriales</taxon>
        <taxon>Flavobacteriaceae</taxon>
        <taxon>Lutibacter</taxon>
    </lineage>
</organism>
<keyword evidence="3" id="KW-0238">DNA-binding</keyword>
<dbReference type="Gene3D" id="1.10.1240.10">
    <property type="entry name" value="Methionine synthase domain"/>
    <property type="match status" value="1"/>
</dbReference>
<name>A0A1I6SRY5_9FLAO</name>
<dbReference type="Gene3D" id="3.40.50.280">
    <property type="entry name" value="Cobalamin-binding domain"/>
    <property type="match status" value="1"/>
</dbReference>
<dbReference type="PANTHER" id="PTHR30204:SF69">
    <property type="entry name" value="MERR-FAMILY TRANSCRIPTIONAL REGULATOR"/>
    <property type="match status" value="1"/>
</dbReference>
<dbReference type="Pfam" id="PF13411">
    <property type="entry name" value="MerR_1"/>
    <property type="match status" value="1"/>
</dbReference>
<evidence type="ECO:0000256" key="1">
    <source>
        <dbReference type="ARBA" id="ARBA00022491"/>
    </source>
</evidence>
<dbReference type="CDD" id="cd01104">
    <property type="entry name" value="HTH_MlrA-CarA"/>
    <property type="match status" value="1"/>
</dbReference>
<dbReference type="GO" id="GO:0031419">
    <property type="term" value="F:cobalamin binding"/>
    <property type="evidence" value="ECO:0007669"/>
    <property type="project" value="InterPro"/>
</dbReference>
<dbReference type="InterPro" id="IPR036594">
    <property type="entry name" value="Meth_synthase_dom"/>
</dbReference>
<dbReference type="AlphaFoldDB" id="A0A1I6SRY5"/>
<protein>
    <submittedName>
        <fullName evidence="6">B12 binding domain-containing protein</fullName>
    </submittedName>
</protein>
<dbReference type="InterPro" id="IPR003759">
    <property type="entry name" value="Cbl-bd_cap"/>
</dbReference>
<keyword evidence="2" id="KW-0805">Transcription regulation</keyword>